<accession>A0ABN7AUI0</accession>
<dbReference type="PANTHER" id="PTHR37558:SF1">
    <property type="entry name" value="HTH CENPB-TYPE DOMAIN-CONTAINING PROTEIN"/>
    <property type="match status" value="1"/>
</dbReference>
<reference evidence="2 3" key="1">
    <citation type="submission" date="2023-09" db="EMBL/GenBank/DDBJ databases">
        <title>Nesidiocoris tenuis whole genome shotgun sequence.</title>
        <authorList>
            <person name="Shibata T."/>
            <person name="Shimoda M."/>
            <person name="Kobayashi T."/>
            <person name="Uehara T."/>
        </authorList>
    </citation>
    <scope>NUCLEOTIDE SEQUENCE [LARGE SCALE GENOMIC DNA]</scope>
    <source>
        <strain evidence="2 3">Japan</strain>
    </source>
</reference>
<keyword evidence="3" id="KW-1185">Reference proteome</keyword>
<evidence type="ECO:0000313" key="3">
    <source>
        <dbReference type="Proteomes" id="UP001307889"/>
    </source>
</evidence>
<feature type="coiled-coil region" evidence="1">
    <location>
        <begin position="220"/>
        <end position="279"/>
    </location>
</feature>
<dbReference type="PANTHER" id="PTHR37558">
    <property type="entry name" value="HTH CENPB-TYPE DOMAIN-CONTAINING PROTEIN"/>
    <property type="match status" value="1"/>
</dbReference>
<dbReference type="Proteomes" id="UP001307889">
    <property type="component" value="Chromosome 6"/>
</dbReference>
<evidence type="ECO:0000313" key="2">
    <source>
        <dbReference type="EMBL" id="BES95179.1"/>
    </source>
</evidence>
<sequence length="281" mass="32339">MTLFAPSSTFWKSLRYPTPPIITISRSSSRVIPKLPNMELQVHRSPNFRGCDDIALLKEVLALNPFGDATKWSEVRARLAQTSRKEFSARAVRDRAILLFKRFEGEQRTIIRKRATEEEYRELDKLLAEAKVLYNESKRKKAAAKMAHATEVKAVRAAASTSNCKPVEFEFAPAEESFPEDILISQVQAVDTANGSMNDFLANSQQFQSEIRELAFQERKIALEERKVALEETRLKLEEKRLCLDQENFQELRRLYRELLDVEKRYAALTAEVRALRGEVD</sequence>
<keyword evidence="1" id="KW-0175">Coiled coil</keyword>
<gene>
    <name evidence="2" type="ORF">NTJ_07989</name>
</gene>
<organism evidence="2 3">
    <name type="scientific">Nesidiocoris tenuis</name>
    <dbReference type="NCBI Taxonomy" id="355587"/>
    <lineage>
        <taxon>Eukaryota</taxon>
        <taxon>Metazoa</taxon>
        <taxon>Ecdysozoa</taxon>
        <taxon>Arthropoda</taxon>
        <taxon>Hexapoda</taxon>
        <taxon>Insecta</taxon>
        <taxon>Pterygota</taxon>
        <taxon>Neoptera</taxon>
        <taxon>Paraneoptera</taxon>
        <taxon>Hemiptera</taxon>
        <taxon>Heteroptera</taxon>
        <taxon>Panheteroptera</taxon>
        <taxon>Cimicomorpha</taxon>
        <taxon>Miridae</taxon>
        <taxon>Dicyphina</taxon>
        <taxon>Nesidiocoris</taxon>
    </lineage>
</organism>
<name>A0ABN7AUI0_9HEMI</name>
<proteinExistence type="predicted"/>
<evidence type="ECO:0000256" key="1">
    <source>
        <dbReference type="SAM" id="Coils"/>
    </source>
</evidence>
<protein>
    <submittedName>
        <fullName evidence="2">Uncharacterized protein</fullName>
    </submittedName>
</protein>
<dbReference type="EMBL" id="AP028914">
    <property type="protein sequence ID" value="BES95179.1"/>
    <property type="molecule type" value="Genomic_DNA"/>
</dbReference>
<feature type="coiled-coil region" evidence="1">
    <location>
        <begin position="113"/>
        <end position="140"/>
    </location>
</feature>